<keyword evidence="5" id="KW-1185">Reference proteome</keyword>
<feature type="domain" description="Bacterial type II secretion system protein E" evidence="3">
    <location>
        <begin position="88"/>
        <end position="333"/>
    </location>
</feature>
<dbReference type="InterPro" id="IPR027417">
    <property type="entry name" value="P-loop_NTPase"/>
</dbReference>
<dbReference type="Gene3D" id="3.40.50.300">
    <property type="entry name" value="P-loop containing nucleotide triphosphate hydrolases"/>
    <property type="match status" value="1"/>
</dbReference>
<dbReference type="Gene3D" id="3.30.450.380">
    <property type="match status" value="1"/>
</dbReference>
<name>R4YXM4_9ACTN</name>
<dbReference type="SUPFAM" id="SSF52540">
    <property type="entry name" value="P-loop containing nucleoside triphosphate hydrolases"/>
    <property type="match status" value="1"/>
</dbReference>
<dbReference type="PANTHER" id="PTHR30486">
    <property type="entry name" value="TWITCHING MOTILITY PROTEIN PILT"/>
    <property type="match status" value="1"/>
</dbReference>
<dbReference type="CDD" id="cd01130">
    <property type="entry name" value="VirB11-like_ATPase"/>
    <property type="match status" value="1"/>
</dbReference>
<dbReference type="AlphaFoldDB" id="R4YXM4"/>
<dbReference type="RefSeq" id="WP_012225002.1">
    <property type="nucleotide sequence ID" value="NZ_HG422565.1"/>
</dbReference>
<dbReference type="STRING" id="1229780.BN381_150121"/>
<gene>
    <name evidence="4" type="ORF">BN381_150121</name>
</gene>
<dbReference type="eggNOG" id="COG4962">
    <property type="taxonomic scope" value="Bacteria"/>
</dbReference>
<accession>R4YXM4</accession>
<evidence type="ECO:0000259" key="3">
    <source>
        <dbReference type="Pfam" id="PF00437"/>
    </source>
</evidence>
<sequence>MAPDLRARQVGPPKGTGPSFGTGGPAEAVSGSEIASLARRVRAVLERREPSGEWPVSAVAAVLAEFDPLQQTSRHLQVAEEVRAELVGLGPVAALLALPGVTDVLVNGPGPVWIERSGRVEATGVTLSEADVYRLVERTLGPLGKRVDPASPVADAAMADGTRVAVVVPPVALGGPVLAYRRFEVRAVPLDALAGPAQVDALMGILKARNNVIVFGGTGAGKTTLLDALCSQLPPHERLVVVEDTAELMPPGRHLVRLEARRANAEGAGSVDLGDLVRAALRLRPDRLIVGEVRGGEAADLVSALSTGHDGGLSTVHAGNPAEAMDRLESLTLLGAPGLGIAGIRRRLHAAVDVLVGVERRGDGSRGVVGVWSLEGTAESPTFVPLAGSAPVPLPGESRRGGRRG</sequence>
<organism evidence="4 5">
    <name type="scientific">Candidatus Neomicrothrix parvicella RN1</name>
    <dbReference type="NCBI Taxonomy" id="1229780"/>
    <lineage>
        <taxon>Bacteria</taxon>
        <taxon>Bacillati</taxon>
        <taxon>Actinomycetota</taxon>
        <taxon>Acidimicrobiia</taxon>
        <taxon>Acidimicrobiales</taxon>
        <taxon>Microthrixaceae</taxon>
        <taxon>Candidatus Neomicrothrix</taxon>
    </lineage>
</organism>
<dbReference type="Proteomes" id="UP000018291">
    <property type="component" value="Unassembled WGS sequence"/>
</dbReference>
<dbReference type="InterPro" id="IPR050921">
    <property type="entry name" value="T4SS_GSP_E_ATPase"/>
</dbReference>
<dbReference type="Pfam" id="PF00437">
    <property type="entry name" value="T2SSE"/>
    <property type="match status" value="1"/>
</dbReference>
<proteinExistence type="inferred from homology"/>
<dbReference type="InterPro" id="IPR001482">
    <property type="entry name" value="T2SS/T4SS_dom"/>
</dbReference>
<feature type="region of interest" description="Disordered" evidence="2">
    <location>
        <begin position="1"/>
        <end position="28"/>
    </location>
</feature>
<reference evidence="4 5" key="1">
    <citation type="journal article" date="2013" name="ISME J.">
        <title>Metabolic model for the filamentous 'Candidatus Microthrix parvicella' based on genomic and metagenomic analyses.</title>
        <authorList>
            <person name="Jon McIlroy S."/>
            <person name="Kristiansen R."/>
            <person name="Albertsen M."/>
            <person name="Michael Karst S."/>
            <person name="Rossetti S."/>
            <person name="Lund Nielsen J."/>
            <person name="Tandoi V."/>
            <person name="James Seviour R."/>
            <person name="Nielsen P.H."/>
        </authorList>
    </citation>
    <scope>NUCLEOTIDE SEQUENCE [LARGE SCALE GENOMIC DNA]</scope>
    <source>
        <strain evidence="4 5">RN1</strain>
    </source>
</reference>
<comment type="caution">
    <text evidence="4">The sequence shown here is derived from an EMBL/GenBank/DDBJ whole genome shotgun (WGS) entry which is preliminary data.</text>
</comment>
<comment type="similarity">
    <text evidence="1">Belongs to the GSP E family.</text>
</comment>
<dbReference type="EMBL" id="CANL01000007">
    <property type="protein sequence ID" value="CCM63008.1"/>
    <property type="molecule type" value="Genomic_DNA"/>
</dbReference>
<protein>
    <recommendedName>
        <fullName evidence="3">Bacterial type II secretion system protein E domain-containing protein</fullName>
    </recommendedName>
</protein>
<evidence type="ECO:0000313" key="4">
    <source>
        <dbReference type="EMBL" id="CCM63008.1"/>
    </source>
</evidence>
<dbReference type="GO" id="GO:0016887">
    <property type="term" value="F:ATP hydrolysis activity"/>
    <property type="evidence" value="ECO:0007669"/>
    <property type="project" value="InterPro"/>
</dbReference>
<evidence type="ECO:0000313" key="5">
    <source>
        <dbReference type="Proteomes" id="UP000018291"/>
    </source>
</evidence>
<evidence type="ECO:0000256" key="1">
    <source>
        <dbReference type="ARBA" id="ARBA00006611"/>
    </source>
</evidence>
<dbReference type="HOGENOM" id="CLU_005379_8_0_11"/>
<dbReference type="PANTHER" id="PTHR30486:SF6">
    <property type="entry name" value="TYPE IV PILUS RETRACTATION ATPASE PILT"/>
    <property type="match status" value="1"/>
</dbReference>
<evidence type="ECO:0000256" key="2">
    <source>
        <dbReference type="SAM" id="MobiDB-lite"/>
    </source>
</evidence>